<dbReference type="SUPFAM" id="SSF52821">
    <property type="entry name" value="Rhodanese/Cell cycle control phosphatase"/>
    <property type="match status" value="1"/>
</dbReference>
<protein>
    <submittedName>
        <fullName evidence="2">Rhodanese domain containing protein</fullName>
    </submittedName>
</protein>
<sequence length="81" mass="9582">MDVRTKEEYYEGHLKGAILIPYDQIEKNIDGLEQYKNKLILVYCRTGRRSNIAVDTLKNSGFTEVYHMYDGISNWKYDVEK</sequence>
<dbReference type="EMBL" id="CP009687">
    <property type="protein sequence ID" value="AKL96602.1"/>
    <property type="molecule type" value="Genomic_DNA"/>
</dbReference>
<proteinExistence type="predicted"/>
<dbReference type="STRING" id="84022.CACET_c31580"/>
<reference evidence="2 3" key="1">
    <citation type="submission" date="2014-10" db="EMBL/GenBank/DDBJ databases">
        <title>Genome sequence of Clostridium aceticum DSM 1496.</title>
        <authorList>
            <person name="Poehlein A."/>
            <person name="Schiel-Bengelsdorf B."/>
            <person name="Gottschalk G."/>
            <person name="Duerre P."/>
            <person name="Daniel R."/>
        </authorList>
    </citation>
    <scope>NUCLEOTIDE SEQUENCE [LARGE SCALE GENOMIC DNA]</scope>
    <source>
        <strain evidence="2 3">DSM 1496</strain>
    </source>
</reference>
<dbReference type="KEGG" id="cace:CACET_c31580"/>
<dbReference type="Proteomes" id="UP000035704">
    <property type="component" value="Chromosome"/>
</dbReference>
<accession>A0A0G3WFA1</accession>
<dbReference type="InterPro" id="IPR036873">
    <property type="entry name" value="Rhodanese-like_dom_sf"/>
</dbReference>
<evidence type="ECO:0000313" key="3">
    <source>
        <dbReference type="Proteomes" id="UP000035704"/>
    </source>
</evidence>
<dbReference type="PROSITE" id="PS50206">
    <property type="entry name" value="RHODANESE_3"/>
    <property type="match status" value="1"/>
</dbReference>
<evidence type="ECO:0000259" key="1">
    <source>
        <dbReference type="PROSITE" id="PS50206"/>
    </source>
</evidence>
<dbReference type="InterPro" id="IPR052367">
    <property type="entry name" value="Thiosulfate_ST/Rhodanese-like"/>
</dbReference>
<keyword evidence="3" id="KW-1185">Reference proteome</keyword>
<dbReference type="Gene3D" id="3.40.250.10">
    <property type="entry name" value="Rhodanese-like domain"/>
    <property type="match status" value="1"/>
</dbReference>
<evidence type="ECO:0000313" key="2">
    <source>
        <dbReference type="EMBL" id="AKL96602.1"/>
    </source>
</evidence>
<dbReference type="AlphaFoldDB" id="A0A0G3WFA1"/>
<dbReference type="CDD" id="cd00158">
    <property type="entry name" value="RHOD"/>
    <property type="match status" value="1"/>
</dbReference>
<dbReference type="PATRIC" id="fig|84022.6.peg.3230"/>
<dbReference type="PANTHER" id="PTHR45431">
    <property type="entry name" value="RHODANESE-LIKE DOMAIN-CONTAINING PROTEIN 15, CHLOROPLASTIC"/>
    <property type="match status" value="1"/>
</dbReference>
<dbReference type="Pfam" id="PF00581">
    <property type="entry name" value="Rhodanese"/>
    <property type="match status" value="1"/>
</dbReference>
<organism evidence="2 3">
    <name type="scientific">Clostridium aceticum</name>
    <dbReference type="NCBI Taxonomy" id="84022"/>
    <lineage>
        <taxon>Bacteria</taxon>
        <taxon>Bacillati</taxon>
        <taxon>Bacillota</taxon>
        <taxon>Clostridia</taxon>
        <taxon>Eubacteriales</taxon>
        <taxon>Clostridiaceae</taxon>
        <taxon>Clostridium</taxon>
    </lineage>
</organism>
<dbReference type="RefSeq" id="WP_242849916.1">
    <property type="nucleotide sequence ID" value="NZ_CP009687.1"/>
</dbReference>
<gene>
    <name evidence="2" type="ORF">CACET_c31580</name>
</gene>
<dbReference type="PANTHER" id="PTHR45431:SF3">
    <property type="entry name" value="RHODANESE-LIKE DOMAIN-CONTAINING PROTEIN 15, CHLOROPLASTIC"/>
    <property type="match status" value="1"/>
</dbReference>
<dbReference type="SMART" id="SM00450">
    <property type="entry name" value="RHOD"/>
    <property type="match status" value="1"/>
</dbReference>
<dbReference type="InterPro" id="IPR001763">
    <property type="entry name" value="Rhodanese-like_dom"/>
</dbReference>
<name>A0A0G3WFA1_9CLOT</name>
<feature type="domain" description="Rhodanese" evidence="1">
    <location>
        <begin position="2"/>
        <end position="80"/>
    </location>
</feature>